<organism evidence="2 3">
    <name type="scientific">Stentor coeruleus</name>
    <dbReference type="NCBI Taxonomy" id="5963"/>
    <lineage>
        <taxon>Eukaryota</taxon>
        <taxon>Sar</taxon>
        <taxon>Alveolata</taxon>
        <taxon>Ciliophora</taxon>
        <taxon>Postciliodesmatophora</taxon>
        <taxon>Heterotrichea</taxon>
        <taxon>Heterotrichida</taxon>
        <taxon>Stentoridae</taxon>
        <taxon>Stentor</taxon>
    </lineage>
</organism>
<feature type="region of interest" description="Disordered" evidence="1">
    <location>
        <begin position="1"/>
        <end position="159"/>
    </location>
</feature>
<proteinExistence type="predicted"/>
<comment type="caution">
    <text evidence="2">The sequence shown here is derived from an EMBL/GenBank/DDBJ whole genome shotgun (WGS) entry which is preliminary data.</text>
</comment>
<protein>
    <submittedName>
        <fullName evidence="2">Uncharacterized protein</fullName>
    </submittedName>
</protein>
<evidence type="ECO:0000313" key="3">
    <source>
        <dbReference type="Proteomes" id="UP000187209"/>
    </source>
</evidence>
<gene>
    <name evidence="2" type="ORF">SteCoe_29207</name>
</gene>
<feature type="compositionally biased region" description="Polar residues" evidence="1">
    <location>
        <begin position="365"/>
        <end position="401"/>
    </location>
</feature>
<dbReference type="AlphaFoldDB" id="A0A1R2B6H8"/>
<reference evidence="2 3" key="1">
    <citation type="submission" date="2016-11" db="EMBL/GenBank/DDBJ databases">
        <title>The macronuclear genome of Stentor coeruleus: a giant cell with tiny introns.</title>
        <authorList>
            <person name="Slabodnick M."/>
            <person name="Ruby J.G."/>
            <person name="Reiff S.B."/>
            <person name="Swart E.C."/>
            <person name="Gosai S."/>
            <person name="Prabakaran S."/>
            <person name="Witkowska E."/>
            <person name="Larue G.E."/>
            <person name="Fisher S."/>
            <person name="Freeman R.M."/>
            <person name="Gunawardena J."/>
            <person name="Chu W."/>
            <person name="Stover N.A."/>
            <person name="Gregory B.D."/>
            <person name="Nowacki M."/>
            <person name="Derisi J."/>
            <person name="Roy S.W."/>
            <person name="Marshall W.F."/>
            <person name="Sood P."/>
        </authorList>
    </citation>
    <scope>NUCLEOTIDE SEQUENCE [LARGE SCALE GENOMIC DNA]</scope>
    <source>
        <strain evidence="2">WM001</strain>
    </source>
</reference>
<accession>A0A1R2B6H8</accession>
<feature type="compositionally biased region" description="Polar residues" evidence="1">
    <location>
        <begin position="317"/>
        <end position="346"/>
    </location>
</feature>
<feature type="compositionally biased region" description="Low complexity" evidence="1">
    <location>
        <begin position="541"/>
        <end position="553"/>
    </location>
</feature>
<feature type="compositionally biased region" description="Polar residues" evidence="1">
    <location>
        <begin position="497"/>
        <end position="540"/>
    </location>
</feature>
<feature type="compositionally biased region" description="Polar residues" evidence="1">
    <location>
        <begin position="73"/>
        <end position="82"/>
    </location>
</feature>
<feature type="compositionally biased region" description="Low complexity" evidence="1">
    <location>
        <begin position="471"/>
        <end position="496"/>
    </location>
</feature>
<dbReference type="EMBL" id="MPUH01000907">
    <property type="protein sequence ID" value="OMJ72369.1"/>
    <property type="molecule type" value="Genomic_DNA"/>
</dbReference>
<feature type="compositionally biased region" description="Low complexity" evidence="1">
    <location>
        <begin position="108"/>
        <end position="123"/>
    </location>
</feature>
<keyword evidence="3" id="KW-1185">Reference proteome</keyword>
<feature type="compositionally biased region" description="Low complexity" evidence="1">
    <location>
        <begin position="402"/>
        <end position="444"/>
    </location>
</feature>
<feature type="region of interest" description="Disordered" evidence="1">
    <location>
        <begin position="365"/>
        <end position="643"/>
    </location>
</feature>
<dbReference type="OrthoDB" id="326628at2759"/>
<feature type="compositionally biased region" description="Polar residues" evidence="1">
    <location>
        <begin position="445"/>
        <end position="469"/>
    </location>
</feature>
<evidence type="ECO:0000313" key="2">
    <source>
        <dbReference type="EMBL" id="OMJ72369.1"/>
    </source>
</evidence>
<dbReference type="Proteomes" id="UP000187209">
    <property type="component" value="Unassembled WGS sequence"/>
</dbReference>
<evidence type="ECO:0000256" key="1">
    <source>
        <dbReference type="SAM" id="MobiDB-lite"/>
    </source>
</evidence>
<sequence>MFSFPQEQTRQRTRPAVPNSSDLFSSTSEGNIPPSSELISDSDSIKDQNQPLDFFNTSSITDPIETPTDFQKPISSDPQDSSAIIVPNSDPSSVLFSSNPKPSLSLFSDPQISSEPSSQSIPQNPFFKNKPPSSDFNSIPSGTSQSNYPSSYEQSSNSTPFLGTVTSSVQQGFNPTSNLFNTGGLSNTGIFNSTFSSNPSNLFSSPSAQQGILFNNNSANSSGVGFEVQCPKGCFNCSDPTHSNSGLGSSQANLGTPVFGGSIPNSPQLDSACSSSLSKSGFLTSQLDPNANQGNTSLGVIPSQGGFSGGNSGSSLFAPSSNNHNLFGSTQPVANNTQNSLFSNIGNTPNSSAFGLSNPQTSSGSLFGNLSNTPNNSGLGQPSSNSGNLFANIPNSSGLGQPSSNSGNLFGSSSNPPSNSGFGQPNSNSGNLFGSSSNPPSNSGFEQPNSNSGNLFGSTPNAPSNSGFGQPSPNSGNLFGNSSNPPSNSGFGQPSSISGNLFGSPSNVLSNSGFVQPSPNSGNPFGGTSNTPSNFGFSQPSSNSGNLFGGSSNAPSNSGFGQPSPNSGNLFGGSSNAPSNPGVGQPGSNSGNLFGSPSNVPSNSGFGSFGSQPGTTFGSSSNVPNNSGFSRNPNQGLFSNTGVAGSNFSSSNFNPTVPNGFFYGNTTPTTNPQNPFGSTSLFNTPAGLFPPQFPQQSLFQPHNLIPLFEEIPEPGNVYPAHITLVTKGEEPNIKLCINGSDTYYLSMKVPLKYSKFFEEKISVSENKFKIDIDFPFPSAFYNVLLWLFYRNTELLLRQISTLNQLLEVWAAANLLRLSGELRLQNILISHAVSKCFFNPNNIKFSAVFHRRFIDINFFSELLKSQVTLFGQAPNFLKTAMILEWLGERECKSEEEIMELVNSTEFKQAGEFLNINRFLPSNIQDVAALAKRYPIGIKALDIHNILSGIGFQY</sequence>
<feature type="region of interest" description="Disordered" evidence="1">
    <location>
        <begin position="284"/>
        <end position="346"/>
    </location>
</feature>
<feature type="compositionally biased region" description="Polar residues" evidence="1">
    <location>
        <begin position="554"/>
        <end position="579"/>
    </location>
</feature>
<name>A0A1R2B6H8_9CILI</name>
<feature type="compositionally biased region" description="Polar residues" evidence="1">
    <location>
        <begin position="89"/>
        <end position="106"/>
    </location>
</feature>
<feature type="compositionally biased region" description="Polar residues" evidence="1">
    <location>
        <begin position="286"/>
        <end position="298"/>
    </location>
</feature>
<feature type="compositionally biased region" description="Polar residues" evidence="1">
    <location>
        <begin position="131"/>
        <end position="159"/>
    </location>
</feature>
<feature type="compositionally biased region" description="Polar residues" evidence="1">
    <location>
        <begin position="18"/>
        <end position="61"/>
    </location>
</feature>
<feature type="compositionally biased region" description="Polar residues" evidence="1">
    <location>
        <begin position="586"/>
        <end position="643"/>
    </location>
</feature>